<evidence type="ECO:0000313" key="6">
    <source>
        <dbReference type="Proteomes" id="UP001055156"/>
    </source>
</evidence>
<dbReference type="Gene3D" id="3.90.470.20">
    <property type="entry name" value="4'-phosphopantetheinyl transferase domain"/>
    <property type="match status" value="2"/>
</dbReference>
<comment type="caution">
    <text evidence="5">The sequence shown here is derived from an EMBL/GenBank/DDBJ whole genome shotgun (WGS) entry which is preliminary data.</text>
</comment>
<gene>
    <name evidence="5" type="ORF">LKMONMHP_0507</name>
</gene>
<evidence type="ECO:0008006" key="7">
    <source>
        <dbReference type="Google" id="ProtNLM"/>
    </source>
</evidence>
<organism evidence="5 6">
    <name type="scientific">Methylobacterium organophilum</name>
    <dbReference type="NCBI Taxonomy" id="410"/>
    <lineage>
        <taxon>Bacteria</taxon>
        <taxon>Pseudomonadati</taxon>
        <taxon>Pseudomonadota</taxon>
        <taxon>Alphaproteobacteria</taxon>
        <taxon>Hyphomicrobiales</taxon>
        <taxon>Methylobacteriaceae</taxon>
        <taxon>Methylobacterium</taxon>
    </lineage>
</organism>
<dbReference type="Pfam" id="PF01648">
    <property type="entry name" value="ACPS"/>
    <property type="match status" value="1"/>
</dbReference>
<keyword evidence="2" id="KW-0808">Transferase</keyword>
<evidence type="ECO:0000313" key="5">
    <source>
        <dbReference type="EMBL" id="GJE25668.1"/>
    </source>
</evidence>
<dbReference type="SUPFAM" id="SSF56214">
    <property type="entry name" value="4'-phosphopantetheinyl transferase"/>
    <property type="match status" value="2"/>
</dbReference>
<proteinExistence type="inferred from homology"/>
<protein>
    <recommendedName>
        <fullName evidence="7">4'-phosphopantetheinyl transferase</fullName>
    </recommendedName>
</protein>
<feature type="domain" description="4'-phosphopantetheinyl transferase N-terminal" evidence="4">
    <location>
        <begin position="37"/>
        <end position="118"/>
    </location>
</feature>
<dbReference type="PANTHER" id="PTHR12215:SF10">
    <property type="entry name" value="L-AMINOADIPATE-SEMIALDEHYDE DEHYDROGENASE-PHOSPHOPANTETHEINYL TRANSFERASE"/>
    <property type="match status" value="1"/>
</dbReference>
<evidence type="ECO:0000256" key="1">
    <source>
        <dbReference type="ARBA" id="ARBA00010990"/>
    </source>
</evidence>
<accession>A0ABQ4T225</accession>
<dbReference type="Pfam" id="PF22624">
    <property type="entry name" value="AASDHPPT_N"/>
    <property type="match status" value="1"/>
</dbReference>
<dbReference type="InterPro" id="IPR055066">
    <property type="entry name" value="AASDHPPT_N"/>
</dbReference>
<dbReference type="InterPro" id="IPR008278">
    <property type="entry name" value="4-PPantetheinyl_Trfase_dom"/>
</dbReference>
<dbReference type="EMBL" id="BPQV01000001">
    <property type="protein sequence ID" value="GJE25668.1"/>
    <property type="molecule type" value="Genomic_DNA"/>
</dbReference>
<evidence type="ECO:0000256" key="2">
    <source>
        <dbReference type="ARBA" id="ARBA00022679"/>
    </source>
</evidence>
<dbReference type="Proteomes" id="UP001055156">
    <property type="component" value="Unassembled WGS sequence"/>
</dbReference>
<dbReference type="RefSeq" id="WP_238309593.1">
    <property type="nucleotide sequence ID" value="NZ_BPQV01000001.1"/>
</dbReference>
<keyword evidence="6" id="KW-1185">Reference proteome</keyword>
<dbReference type="InterPro" id="IPR050559">
    <property type="entry name" value="P-Pant_transferase_sf"/>
</dbReference>
<feature type="domain" description="4'-phosphopantetheinyl transferase" evidence="3">
    <location>
        <begin position="121"/>
        <end position="218"/>
    </location>
</feature>
<evidence type="ECO:0000259" key="4">
    <source>
        <dbReference type="Pfam" id="PF22624"/>
    </source>
</evidence>
<reference evidence="5" key="2">
    <citation type="submission" date="2021-08" db="EMBL/GenBank/DDBJ databases">
        <authorList>
            <person name="Tani A."/>
            <person name="Ola A."/>
            <person name="Ogura Y."/>
            <person name="Katsura K."/>
            <person name="Hayashi T."/>
        </authorList>
    </citation>
    <scope>NUCLEOTIDE SEQUENCE</scope>
    <source>
        <strain evidence="5">NBRC 15689</strain>
    </source>
</reference>
<dbReference type="PANTHER" id="PTHR12215">
    <property type="entry name" value="PHOSPHOPANTETHEINE TRANSFERASE"/>
    <property type="match status" value="1"/>
</dbReference>
<reference evidence="5" key="1">
    <citation type="journal article" date="2021" name="Front. Microbiol.">
        <title>Comprehensive Comparative Genomics and Phenotyping of Methylobacterium Species.</title>
        <authorList>
            <person name="Alessa O."/>
            <person name="Ogura Y."/>
            <person name="Fujitani Y."/>
            <person name="Takami H."/>
            <person name="Hayashi T."/>
            <person name="Sahin N."/>
            <person name="Tani A."/>
        </authorList>
    </citation>
    <scope>NUCLEOTIDE SEQUENCE</scope>
    <source>
        <strain evidence="5">NBRC 15689</strain>
    </source>
</reference>
<sequence length="254" mass="27401">MIAPSPWIEARPGPVAGPVVWRVPIDLDAAGRAACRDLLDEAERGQADRFHRREDHDRSVGSRAALRLILGAALDCPPHVLAFPRDANGKPDLAPPWQGRLQFNLTHSGSHALIAVSPSHRIGVDVEGIRPIPDLAEFACRILSVSEREIFRRLPESAKEDAFYGAWTRKEAVLKALGIGIGFGLERISVSLPPAVPRLLALASPGTDATAWSLHDAHADARHPGAVAIEASGASLQHRTLPAGWFRALPECRS</sequence>
<dbReference type="InterPro" id="IPR037143">
    <property type="entry name" value="4-PPantetheinyl_Trfase_dom_sf"/>
</dbReference>
<name>A0ABQ4T225_METOR</name>
<evidence type="ECO:0000259" key="3">
    <source>
        <dbReference type="Pfam" id="PF01648"/>
    </source>
</evidence>
<comment type="similarity">
    <text evidence="1">Belongs to the P-Pant transferase superfamily. Gsp/Sfp/HetI/AcpT family.</text>
</comment>